<evidence type="ECO:0000313" key="4">
    <source>
        <dbReference type="Proteomes" id="UP000183063"/>
    </source>
</evidence>
<dbReference type="OrthoDB" id="5070127at2"/>
<reference evidence="2" key="1">
    <citation type="submission" date="2016-10" db="EMBL/GenBank/DDBJ databases">
        <authorList>
            <person name="de Groot N.N."/>
        </authorList>
    </citation>
    <scope>NUCLEOTIDE SEQUENCE [LARGE SCALE GENOMIC DNA]</scope>
    <source>
        <strain evidence="2">CCBAU85039</strain>
    </source>
</reference>
<dbReference type="CDD" id="cd06661">
    <property type="entry name" value="GGCT_like"/>
    <property type="match status" value="1"/>
</dbReference>
<reference evidence="4" key="3">
    <citation type="submission" date="2016-10" db="EMBL/GenBank/DDBJ databases">
        <authorList>
            <person name="Wibberg D."/>
        </authorList>
    </citation>
    <scope>NUCLEOTIDE SEQUENCE [LARGE SCALE GENOMIC DNA]</scope>
</reference>
<dbReference type="Pfam" id="PF06094">
    <property type="entry name" value="GGACT"/>
    <property type="match status" value="1"/>
</dbReference>
<protein>
    <submittedName>
        <fullName evidence="2">AIG2-like family protein</fullName>
    </submittedName>
    <submittedName>
        <fullName evidence="3">Uncharacterized conserved protein YtfP, gamma-glutamylcyclotransferase (GGCT)/AIG2-like family</fullName>
    </submittedName>
</protein>
<dbReference type="InterPro" id="IPR009288">
    <property type="entry name" value="AIG2-like_dom"/>
</dbReference>
<dbReference type="Proteomes" id="UP000183063">
    <property type="component" value="Unassembled WGS sequence"/>
</dbReference>
<dbReference type="Gene3D" id="3.10.490.10">
    <property type="entry name" value="Gamma-glutamyl cyclotransferase-like"/>
    <property type="match status" value="1"/>
</dbReference>
<reference evidence="3 5" key="2">
    <citation type="submission" date="2016-10" db="EMBL/GenBank/DDBJ databases">
        <authorList>
            <person name="Varghese N."/>
            <person name="Submissions S."/>
        </authorList>
    </citation>
    <scope>NUCLEOTIDE SEQUENCE [LARGE SCALE GENOMIC DNA]</scope>
    <source>
        <strain evidence="3 5">CGMCC 1.7071</strain>
    </source>
</reference>
<evidence type="ECO:0000313" key="3">
    <source>
        <dbReference type="EMBL" id="SEO85674.1"/>
    </source>
</evidence>
<organism evidence="2 4">
    <name type="scientific">Rhizobium tibeticum</name>
    <dbReference type="NCBI Taxonomy" id="501024"/>
    <lineage>
        <taxon>Bacteria</taxon>
        <taxon>Pseudomonadati</taxon>
        <taxon>Pseudomonadota</taxon>
        <taxon>Alphaproteobacteria</taxon>
        <taxon>Hyphomicrobiales</taxon>
        <taxon>Rhizobiaceae</taxon>
        <taxon>Rhizobium/Agrobacterium group</taxon>
        <taxon>Rhizobium</taxon>
    </lineage>
</organism>
<sequence>MDAEHRLATYGSLAPGEINHGQLDGLRGTWRKGTVRGRLLEAGWGARFGFPGLVLDDEAFEVPVSVFESPDLPEHWKRLDEFEGDSYQRVVAKVTVGGQQVEAFVYALAKMT</sequence>
<dbReference type="InterPro" id="IPR036568">
    <property type="entry name" value="GGCT-like_sf"/>
</dbReference>
<dbReference type="InterPro" id="IPR013024">
    <property type="entry name" value="GGCT-like"/>
</dbReference>
<dbReference type="SUPFAM" id="SSF110857">
    <property type="entry name" value="Gamma-glutamyl cyclotransferase-like"/>
    <property type="match status" value="1"/>
</dbReference>
<dbReference type="EMBL" id="FNXB01000036">
    <property type="protein sequence ID" value="SEI14282.1"/>
    <property type="molecule type" value="Genomic_DNA"/>
</dbReference>
<dbReference type="AlphaFoldDB" id="A0A1H8T4V1"/>
<dbReference type="EMBL" id="FOCV01000027">
    <property type="protein sequence ID" value="SEO85674.1"/>
    <property type="molecule type" value="Genomic_DNA"/>
</dbReference>
<gene>
    <name evidence="2" type="ORF">RTCCBAU85039_5065</name>
    <name evidence="3" type="ORF">SAMN05216228_102742</name>
</gene>
<evidence type="ECO:0000313" key="2">
    <source>
        <dbReference type="EMBL" id="SEI14282.1"/>
    </source>
</evidence>
<dbReference type="RefSeq" id="WP_072379608.1">
    <property type="nucleotide sequence ID" value="NZ_FNXB01000036.1"/>
</dbReference>
<proteinExistence type="predicted"/>
<dbReference type="STRING" id="501024.RTCCBAU85039_5065"/>
<accession>A0A1H8T4V1</accession>
<name>A0A1H8T4V1_9HYPH</name>
<evidence type="ECO:0000313" key="5">
    <source>
        <dbReference type="Proteomes" id="UP000198939"/>
    </source>
</evidence>
<feature type="domain" description="Gamma-glutamylcyclotransferase AIG2-like" evidence="1">
    <location>
        <begin position="9"/>
        <end position="109"/>
    </location>
</feature>
<evidence type="ECO:0000259" key="1">
    <source>
        <dbReference type="Pfam" id="PF06094"/>
    </source>
</evidence>
<keyword evidence="5" id="KW-1185">Reference proteome</keyword>
<dbReference type="Proteomes" id="UP000198939">
    <property type="component" value="Unassembled WGS sequence"/>
</dbReference>